<evidence type="ECO:0000313" key="2">
    <source>
        <dbReference type="EMBL" id="MDH6181884.1"/>
    </source>
</evidence>
<reference evidence="2 3" key="1">
    <citation type="submission" date="2023-04" db="EMBL/GenBank/DDBJ databases">
        <title>Genome Encyclopedia of Bacteria and Archaea VI: Functional Genomics of Type Strains.</title>
        <authorList>
            <person name="Whitman W."/>
        </authorList>
    </citation>
    <scope>NUCLEOTIDE SEQUENCE [LARGE SCALE GENOMIC DNA]</scope>
    <source>
        <strain evidence="2 3">SG_E_30_P1</strain>
    </source>
</reference>
<keyword evidence="1" id="KW-1133">Transmembrane helix</keyword>
<protein>
    <submittedName>
        <fullName evidence="2">Uncharacterized protein</fullName>
    </submittedName>
</protein>
<accession>A0ABT6KRQ2</accession>
<name>A0ABT6KRQ2_9MICO</name>
<keyword evidence="3" id="KW-1185">Reference proteome</keyword>
<evidence type="ECO:0000256" key="1">
    <source>
        <dbReference type="SAM" id="Phobius"/>
    </source>
</evidence>
<dbReference type="Proteomes" id="UP001160142">
    <property type="component" value="Unassembled WGS sequence"/>
</dbReference>
<sequence>MARRYEHADKYLERKRTAKIVGIVAVVIVGVTTAVLVVMAVMG</sequence>
<evidence type="ECO:0000313" key="3">
    <source>
        <dbReference type="Proteomes" id="UP001160142"/>
    </source>
</evidence>
<keyword evidence="1" id="KW-0812">Transmembrane</keyword>
<proteinExistence type="predicted"/>
<keyword evidence="1" id="KW-0472">Membrane</keyword>
<comment type="caution">
    <text evidence="2">The sequence shown here is derived from an EMBL/GenBank/DDBJ whole genome shotgun (WGS) entry which is preliminary data.</text>
</comment>
<organism evidence="2 3">
    <name type="scientific">Antiquaquibacter oligotrophicus</name>
    <dbReference type="NCBI Taxonomy" id="2880260"/>
    <lineage>
        <taxon>Bacteria</taxon>
        <taxon>Bacillati</taxon>
        <taxon>Actinomycetota</taxon>
        <taxon>Actinomycetes</taxon>
        <taxon>Micrococcales</taxon>
        <taxon>Microbacteriaceae</taxon>
        <taxon>Antiquaquibacter</taxon>
    </lineage>
</organism>
<feature type="transmembrane region" description="Helical" evidence="1">
    <location>
        <begin position="20"/>
        <end position="42"/>
    </location>
</feature>
<dbReference type="EMBL" id="JARXVQ010000001">
    <property type="protein sequence ID" value="MDH6181884.1"/>
    <property type="molecule type" value="Genomic_DNA"/>
</dbReference>
<gene>
    <name evidence="2" type="ORF">M2152_002066</name>
</gene>